<dbReference type="GO" id="GO:0006777">
    <property type="term" value="P:Mo-molybdopterin cofactor biosynthetic process"/>
    <property type="evidence" value="ECO:0007669"/>
    <property type="project" value="UniProtKB-KW"/>
</dbReference>
<protein>
    <submittedName>
        <fullName evidence="5">Molybdopterin adenylyltransferase</fullName>
    </submittedName>
</protein>
<dbReference type="OrthoDB" id="9794429at2"/>
<evidence type="ECO:0000259" key="4">
    <source>
        <dbReference type="SMART" id="SM00852"/>
    </source>
</evidence>
<feature type="domain" description="MoaB/Mog" evidence="4">
    <location>
        <begin position="21"/>
        <end position="165"/>
    </location>
</feature>
<evidence type="ECO:0000313" key="6">
    <source>
        <dbReference type="Proteomes" id="UP000320085"/>
    </source>
</evidence>
<dbReference type="InterPro" id="IPR008284">
    <property type="entry name" value="MoCF_biosynth_CS"/>
</dbReference>
<dbReference type="EMBL" id="VFQF01000001">
    <property type="protein sequence ID" value="TQN49049.1"/>
    <property type="molecule type" value="Genomic_DNA"/>
</dbReference>
<name>A0A543PYA3_9MICO</name>
<dbReference type="InterPro" id="IPR051920">
    <property type="entry name" value="MPT_Adenylyltrnsfr/MoaC-Rel"/>
</dbReference>
<sequence length="206" mass="21131">MSRPPIPGHETAPGFGAGRRAVVVTASTRAADGTYADRSGPVIVDRLLSWGFSVGHPVVVPDGDELGLALRDALASEPDLVLTTGGTGLTPTDATPEQTLPLLDRLVPGVAEAIRAAGVAKGVPTAMLSRGLAGVAGRTFLVNLPGSRGGVADALDVLEPVLGHALAQIPGSDHDSVHDSGHQAVQHKHHGTHHAKHHAKNRGDHQ</sequence>
<feature type="compositionally biased region" description="Basic and acidic residues" evidence="3">
    <location>
        <begin position="172"/>
        <end position="181"/>
    </location>
</feature>
<dbReference type="SUPFAM" id="SSF53218">
    <property type="entry name" value="Molybdenum cofactor biosynthesis proteins"/>
    <property type="match status" value="1"/>
</dbReference>
<evidence type="ECO:0000256" key="2">
    <source>
        <dbReference type="ARBA" id="ARBA00023150"/>
    </source>
</evidence>
<dbReference type="Proteomes" id="UP000320085">
    <property type="component" value="Unassembled WGS sequence"/>
</dbReference>
<dbReference type="InterPro" id="IPR036425">
    <property type="entry name" value="MoaB/Mog-like_dom_sf"/>
</dbReference>
<proteinExistence type="predicted"/>
<dbReference type="PANTHER" id="PTHR43764:SF1">
    <property type="entry name" value="MOLYBDOPTERIN MOLYBDOTRANSFERASE"/>
    <property type="match status" value="1"/>
</dbReference>
<dbReference type="UniPathway" id="UPA00344"/>
<comment type="pathway">
    <text evidence="1">Cofactor biosynthesis; molybdopterin biosynthesis.</text>
</comment>
<keyword evidence="5" id="KW-0548">Nucleotidyltransferase</keyword>
<dbReference type="Pfam" id="PF00994">
    <property type="entry name" value="MoCF_biosynth"/>
    <property type="match status" value="1"/>
</dbReference>
<gene>
    <name evidence="5" type="ORF">FHX52_2207</name>
</gene>
<dbReference type="SMART" id="SM00852">
    <property type="entry name" value="MoCF_biosynth"/>
    <property type="match status" value="1"/>
</dbReference>
<comment type="caution">
    <text evidence="5">The sequence shown here is derived from an EMBL/GenBank/DDBJ whole genome shotgun (WGS) entry which is preliminary data.</text>
</comment>
<dbReference type="CDD" id="cd00886">
    <property type="entry name" value="MogA_MoaB"/>
    <property type="match status" value="1"/>
</dbReference>
<dbReference type="PROSITE" id="PS01078">
    <property type="entry name" value="MOCF_BIOSYNTHESIS_1"/>
    <property type="match status" value="1"/>
</dbReference>
<feature type="region of interest" description="Disordered" evidence="3">
    <location>
        <begin position="169"/>
        <end position="206"/>
    </location>
</feature>
<evidence type="ECO:0000256" key="3">
    <source>
        <dbReference type="SAM" id="MobiDB-lite"/>
    </source>
</evidence>
<dbReference type="InterPro" id="IPR001453">
    <property type="entry name" value="MoaB/Mog_dom"/>
</dbReference>
<accession>A0A543PYA3</accession>
<dbReference type="AlphaFoldDB" id="A0A543PYA3"/>
<evidence type="ECO:0000256" key="1">
    <source>
        <dbReference type="ARBA" id="ARBA00005046"/>
    </source>
</evidence>
<dbReference type="RefSeq" id="WP_141821900.1">
    <property type="nucleotide sequence ID" value="NZ_BAAAQC010000013.1"/>
</dbReference>
<feature type="compositionally biased region" description="Basic residues" evidence="3">
    <location>
        <begin position="185"/>
        <end position="200"/>
    </location>
</feature>
<dbReference type="Gene3D" id="3.40.980.10">
    <property type="entry name" value="MoaB/Mog-like domain"/>
    <property type="match status" value="1"/>
</dbReference>
<keyword evidence="2" id="KW-0501">Molybdenum cofactor biosynthesis</keyword>
<organism evidence="5 6">
    <name type="scientific">Humibacillus xanthopallidus</name>
    <dbReference type="NCBI Taxonomy" id="412689"/>
    <lineage>
        <taxon>Bacteria</taxon>
        <taxon>Bacillati</taxon>
        <taxon>Actinomycetota</taxon>
        <taxon>Actinomycetes</taxon>
        <taxon>Micrococcales</taxon>
        <taxon>Intrasporangiaceae</taxon>
        <taxon>Humibacillus</taxon>
    </lineage>
</organism>
<reference evidence="5 6" key="1">
    <citation type="submission" date="2019-06" db="EMBL/GenBank/DDBJ databases">
        <title>Sequencing the genomes of 1000 actinobacteria strains.</title>
        <authorList>
            <person name="Klenk H.-P."/>
        </authorList>
    </citation>
    <scope>NUCLEOTIDE SEQUENCE [LARGE SCALE GENOMIC DNA]</scope>
    <source>
        <strain evidence="5 6">DSM 21776</strain>
    </source>
</reference>
<dbReference type="NCBIfam" id="TIGR00177">
    <property type="entry name" value="molyb_syn"/>
    <property type="match status" value="1"/>
</dbReference>
<keyword evidence="5" id="KW-0808">Transferase</keyword>
<evidence type="ECO:0000313" key="5">
    <source>
        <dbReference type="EMBL" id="TQN49049.1"/>
    </source>
</evidence>
<dbReference type="PANTHER" id="PTHR43764">
    <property type="entry name" value="MOLYBDENUM COFACTOR BIOSYNTHESIS"/>
    <property type="match status" value="1"/>
</dbReference>
<dbReference type="GO" id="GO:0016779">
    <property type="term" value="F:nucleotidyltransferase activity"/>
    <property type="evidence" value="ECO:0007669"/>
    <property type="project" value="UniProtKB-KW"/>
</dbReference>